<dbReference type="GO" id="GO:0030056">
    <property type="term" value="C:hemidesmosome"/>
    <property type="evidence" value="ECO:0007669"/>
    <property type="project" value="TreeGrafter"/>
</dbReference>
<dbReference type="EMBL" id="QKKF02033784">
    <property type="protein sequence ID" value="RZF33517.1"/>
    <property type="molecule type" value="Genomic_DNA"/>
</dbReference>
<dbReference type="GO" id="GO:0031122">
    <property type="term" value="P:cytoplasmic microtubule organization"/>
    <property type="evidence" value="ECO:0007669"/>
    <property type="project" value="TreeGrafter"/>
</dbReference>
<dbReference type="GO" id="GO:0005882">
    <property type="term" value="C:intermediate filament"/>
    <property type="evidence" value="ECO:0007669"/>
    <property type="project" value="TreeGrafter"/>
</dbReference>
<sequence>VLVNDIQAHQSSVDTLNDAGRQIIEQGKGTDEASSTHEKLTTLNRRWRELLQKAADRQGELEEALRDAHRFSAELQDLLSWLGEVDGIIAASKPVGGLPETASEQLERFMVSK</sequence>
<dbReference type="InterPro" id="IPR043197">
    <property type="entry name" value="Plakin"/>
</dbReference>
<evidence type="ECO:0000313" key="1">
    <source>
        <dbReference type="EMBL" id="RZF33517.1"/>
    </source>
</evidence>
<dbReference type="PANTHER" id="PTHR23169">
    <property type="entry name" value="ENVOPLAKIN"/>
    <property type="match status" value="1"/>
</dbReference>
<dbReference type="PANTHER" id="PTHR23169:SF23">
    <property type="entry name" value="SHORT STOP, ISOFORM H"/>
    <property type="match status" value="1"/>
</dbReference>
<evidence type="ECO:0000313" key="2">
    <source>
        <dbReference type="Proteomes" id="UP000291343"/>
    </source>
</evidence>
<dbReference type="InterPro" id="IPR002017">
    <property type="entry name" value="Spectrin_repeat"/>
</dbReference>
<dbReference type="GO" id="GO:0016020">
    <property type="term" value="C:membrane"/>
    <property type="evidence" value="ECO:0007669"/>
    <property type="project" value="TreeGrafter"/>
</dbReference>
<evidence type="ECO:0008006" key="3">
    <source>
        <dbReference type="Google" id="ProtNLM"/>
    </source>
</evidence>
<protein>
    <recommendedName>
        <fullName evidence="3">Dystrophin</fullName>
    </recommendedName>
</protein>
<dbReference type="OrthoDB" id="2250192at2759"/>
<dbReference type="STRING" id="195883.A0A482WJ15"/>
<dbReference type="InterPro" id="IPR018159">
    <property type="entry name" value="Spectrin/alpha-actinin"/>
</dbReference>
<comment type="caution">
    <text evidence="1">The sequence shown here is derived from an EMBL/GenBank/DDBJ whole genome shotgun (WGS) entry which is preliminary data.</text>
</comment>
<reference evidence="1 2" key="1">
    <citation type="journal article" date="2017" name="Gigascience">
        <title>Genome sequence of the small brown planthopper, Laodelphax striatellus.</title>
        <authorList>
            <person name="Zhu J."/>
            <person name="Jiang F."/>
            <person name="Wang X."/>
            <person name="Yang P."/>
            <person name="Bao Y."/>
            <person name="Zhao W."/>
            <person name="Wang W."/>
            <person name="Lu H."/>
            <person name="Wang Q."/>
            <person name="Cui N."/>
            <person name="Li J."/>
            <person name="Chen X."/>
            <person name="Luo L."/>
            <person name="Yu J."/>
            <person name="Kang L."/>
            <person name="Cui F."/>
        </authorList>
    </citation>
    <scope>NUCLEOTIDE SEQUENCE [LARGE SCALE GENOMIC DNA]</scope>
    <source>
        <strain evidence="1">Lst14</strain>
    </source>
</reference>
<dbReference type="GO" id="GO:0005737">
    <property type="term" value="C:cytoplasm"/>
    <property type="evidence" value="ECO:0007669"/>
    <property type="project" value="TreeGrafter"/>
</dbReference>
<dbReference type="GO" id="GO:0042060">
    <property type="term" value="P:wound healing"/>
    <property type="evidence" value="ECO:0007669"/>
    <property type="project" value="TreeGrafter"/>
</dbReference>
<dbReference type="InParanoid" id="A0A482WJ15"/>
<dbReference type="Pfam" id="PF00435">
    <property type="entry name" value="Spectrin"/>
    <property type="match status" value="1"/>
</dbReference>
<dbReference type="Proteomes" id="UP000291343">
    <property type="component" value="Unassembled WGS sequence"/>
</dbReference>
<dbReference type="SMR" id="A0A482WJ15"/>
<accession>A0A482WJ15</accession>
<dbReference type="GO" id="GO:0005198">
    <property type="term" value="F:structural molecule activity"/>
    <property type="evidence" value="ECO:0007669"/>
    <property type="project" value="TreeGrafter"/>
</dbReference>
<name>A0A482WJ15_LAOST</name>
<dbReference type="Gene3D" id="1.20.58.60">
    <property type="match status" value="1"/>
</dbReference>
<dbReference type="SUPFAM" id="SSF46966">
    <property type="entry name" value="Spectrin repeat"/>
    <property type="match status" value="1"/>
</dbReference>
<proteinExistence type="predicted"/>
<gene>
    <name evidence="1" type="ORF">LSTR_LSTR014868</name>
</gene>
<keyword evidence="2" id="KW-1185">Reference proteome</keyword>
<organism evidence="1 2">
    <name type="scientific">Laodelphax striatellus</name>
    <name type="common">Small brown planthopper</name>
    <name type="synonym">Delphax striatella</name>
    <dbReference type="NCBI Taxonomy" id="195883"/>
    <lineage>
        <taxon>Eukaryota</taxon>
        <taxon>Metazoa</taxon>
        <taxon>Ecdysozoa</taxon>
        <taxon>Arthropoda</taxon>
        <taxon>Hexapoda</taxon>
        <taxon>Insecta</taxon>
        <taxon>Pterygota</taxon>
        <taxon>Neoptera</taxon>
        <taxon>Paraneoptera</taxon>
        <taxon>Hemiptera</taxon>
        <taxon>Auchenorrhyncha</taxon>
        <taxon>Fulgoroidea</taxon>
        <taxon>Delphacidae</taxon>
        <taxon>Criomorphinae</taxon>
        <taxon>Laodelphax</taxon>
    </lineage>
</organism>
<dbReference type="AlphaFoldDB" id="A0A482WJ15"/>
<dbReference type="GO" id="GO:0045104">
    <property type="term" value="P:intermediate filament cytoskeleton organization"/>
    <property type="evidence" value="ECO:0007669"/>
    <property type="project" value="InterPro"/>
</dbReference>
<dbReference type="CDD" id="cd00176">
    <property type="entry name" value="SPEC"/>
    <property type="match status" value="1"/>
</dbReference>
<feature type="non-terminal residue" evidence="1">
    <location>
        <position position="1"/>
    </location>
</feature>